<dbReference type="FunFam" id="3.40.50.2030:FF:000003">
    <property type="entry name" value="Carbon monoxide dehydrogenase"/>
    <property type="match status" value="1"/>
</dbReference>
<feature type="binding site" evidence="12">
    <location>
        <position position="458"/>
    </location>
    <ligand>
        <name>[Ni-4Fe-4S] cluster</name>
        <dbReference type="ChEBI" id="CHEBI:47739"/>
    </ligand>
</feature>
<dbReference type="InterPro" id="IPR010047">
    <property type="entry name" value="CODH"/>
</dbReference>
<dbReference type="Proteomes" id="UP000078390">
    <property type="component" value="Unassembled WGS sequence"/>
</dbReference>
<evidence type="ECO:0000256" key="8">
    <source>
        <dbReference type="ARBA" id="ARBA00023004"/>
    </source>
</evidence>
<reference evidence="13 14" key="1">
    <citation type="submission" date="2016-04" db="EMBL/GenBank/DDBJ databases">
        <title>Genome analysis of Thermosulfurimonas dismutans, the first thermophilic sulfur-disproportionating bacterium of the phylum Thermodesulfobacteria.</title>
        <authorList>
            <person name="Mardanov A.V."/>
            <person name="Beletsky A.V."/>
            <person name="Kadnikov V.V."/>
            <person name="Slobodkin A.I."/>
            <person name="Ravin N.V."/>
        </authorList>
    </citation>
    <scope>NUCLEOTIDE SEQUENCE [LARGE SCALE GENOMIC DNA]</scope>
    <source>
        <strain evidence="13 14">S95</strain>
    </source>
</reference>
<keyword evidence="8 11" id="KW-0408">Iron</keyword>
<feature type="binding site" evidence="12">
    <location>
        <position position="52"/>
    </location>
    <ligand>
        <name>[4Fe-4S] cluster</name>
        <dbReference type="ChEBI" id="CHEBI:49883"/>
        <label>1</label>
        <note>ligand shared between dimeric partners</note>
    </ligand>
</feature>
<feature type="binding site" evidence="12">
    <location>
        <position position="350"/>
    </location>
    <ligand>
        <name>[Ni-4Fe-4S] cluster</name>
        <dbReference type="ChEBI" id="CHEBI:47739"/>
    </ligand>
</feature>
<dbReference type="GO" id="GO:0004601">
    <property type="term" value="F:peroxidase activity"/>
    <property type="evidence" value="ECO:0007669"/>
    <property type="project" value="TreeGrafter"/>
</dbReference>
<dbReference type="GO" id="GO:0042542">
    <property type="term" value="P:response to hydrogen peroxide"/>
    <property type="evidence" value="ECO:0007669"/>
    <property type="project" value="TreeGrafter"/>
</dbReference>
<feature type="binding site" evidence="12">
    <location>
        <position position="488"/>
    </location>
    <ligand>
        <name>[Ni-4Fe-4S] cluster</name>
        <dbReference type="ChEBI" id="CHEBI:47739"/>
    </ligand>
</feature>
<dbReference type="GO" id="GO:0051539">
    <property type="term" value="F:4 iron, 4 sulfur cluster binding"/>
    <property type="evidence" value="ECO:0007669"/>
    <property type="project" value="UniProtKB-UniRule"/>
</dbReference>
<evidence type="ECO:0000256" key="5">
    <source>
        <dbReference type="ARBA" id="ARBA00022596"/>
    </source>
</evidence>
<dbReference type="CDD" id="cd01915">
    <property type="entry name" value="CODH"/>
    <property type="match status" value="1"/>
</dbReference>
<evidence type="ECO:0000256" key="3">
    <source>
        <dbReference type="ARBA" id="ARBA00011738"/>
    </source>
</evidence>
<dbReference type="EMBL" id="LWLG01000002">
    <property type="protein sequence ID" value="OAQ21374.1"/>
    <property type="molecule type" value="Genomic_DNA"/>
</dbReference>
<evidence type="ECO:0000256" key="9">
    <source>
        <dbReference type="ARBA" id="ARBA00023014"/>
    </source>
</evidence>
<dbReference type="Pfam" id="PF03063">
    <property type="entry name" value="Prismane"/>
    <property type="match status" value="1"/>
</dbReference>
<protein>
    <recommendedName>
        <fullName evidence="11">Carbon monoxide dehydrogenase</fullName>
        <ecNumber evidence="11">1.2.7.4</ecNumber>
    </recommendedName>
</protein>
<keyword evidence="9 11" id="KW-0411">Iron-sulfur</keyword>
<dbReference type="Gene3D" id="1.20.1270.30">
    <property type="match status" value="1"/>
</dbReference>
<keyword evidence="6 11" id="KW-0479">Metal-binding</keyword>
<dbReference type="SUPFAM" id="SSF56821">
    <property type="entry name" value="Prismane protein-like"/>
    <property type="match status" value="1"/>
</dbReference>
<comment type="cofactor">
    <cofactor evidence="1">
        <name>[4Fe-4S] cluster</name>
        <dbReference type="ChEBI" id="CHEBI:49883"/>
    </cofactor>
</comment>
<dbReference type="InterPro" id="IPR004137">
    <property type="entry name" value="HCP/CODH"/>
</dbReference>
<dbReference type="AlphaFoldDB" id="A0A179D5J8"/>
<organism evidence="13 14">
    <name type="scientific">Thermosulfurimonas dismutans</name>
    <dbReference type="NCBI Taxonomy" id="999894"/>
    <lineage>
        <taxon>Bacteria</taxon>
        <taxon>Pseudomonadati</taxon>
        <taxon>Thermodesulfobacteriota</taxon>
        <taxon>Thermodesulfobacteria</taxon>
        <taxon>Thermodesulfobacteriales</taxon>
        <taxon>Thermodesulfobacteriaceae</taxon>
        <taxon>Thermosulfurimonas</taxon>
    </lineage>
</organism>
<dbReference type="GO" id="GO:0016151">
    <property type="term" value="F:nickel cation binding"/>
    <property type="evidence" value="ECO:0007669"/>
    <property type="project" value="InterPro"/>
</dbReference>
<keyword evidence="7 11" id="KW-0560">Oxidoreductase</keyword>
<dbReference type="OrthoDB" id="5478720at2"/>
<evidence type="ECO:0000256" key="1">
    <source>
        <dbReference type="ARBA" id="ARBA00001966"/>
    </source>
</evidence>
<dbReference type="InterPro" id="IPR016101">
    <property type="entry name" value="CO_DH_a-bundle"/>
</dbReference>
<feature type="binding site" evidence="12">
    <location>
        <position position="53"/>
    </location>
    <ligand>
        <name>[4Fe-4S] cluster</name>
        <dbReference type="ChEBI" id="CHEBI:49883"/>
        <label>2</label>
    </ligand>
</feature>
<dbReference type="PANTHER" id="PTHR30109:SF4">
    <property type="entry name" value="CARBON MONOXIDE DEHYDROGENASE"/>
    <property type="match status" value="1"/>
</dbReference>
<dbReference type="STRING" id="999894.TDIS_0595"/>
<dbReference type="InterPro" id="IPR011254">
    <property type="entry name" value="Prismane-like_sf"/>
</dbReference>
<dbReference type="PATRIC" id="fig|999894.6.peg.595"/>
<keyword evidence="4 11" id="KW-0004">4Fe-4S</keyword>
<evidence type="ECO:0000256" key="12">
    <source>
        <dbReference type="PIRSR" id="PIRSR005023-1"/>
    </source>
</evidence>
<dbReference type="NCBIfam" id="TIGR01702">
    <property type="entry name" value="CO_DH_cata"/>
    <property type="match status" value="1"/>
</dbReference>
<accession>A0A179D5J8</accession>
<evidence type="ECO:0000313" key="13">
    <source>
        <dbReference type="EMBL" id="OAQ21374.1"/>
    </source>
</evidence>
<feature type="binding site" evidence="12">
    <location>
        <position position="529"/>
    </location>
    <ligand>
        <name>[Ni-4Fe-4S] cluster</name>
        <dbReference type="ChEBI" id="CHEBI:47739"/>
    </ligand>
</feature>
<feature type="binding site" evidence="12">
    <location>
        <position position="44"/>
    </location>
    <ligand>
        <name>[4Fe-4S] cluster</name>
        <dbReference type="ChEBI" id="CHEBI:49883"/>
        <label>1</label>
        <note>ligand shared between dimeric partners</note>
    </ligand>
</feature>
<evidence type="ECO:0000256" key="11">
    <source>
        <dbReference type="PIRNR" id="PIRNR005023"/>
    </source>
</evidence>
<proteinExistence type="inferred from homology"/>
<dbReference type="FunFam" id="1.20.1270.30:FF:000001">
    <property type="entry name" value="Carbon monoxide dehydrogenase"/>
    <property type="match status" value="1"/>
</dbReference>
<keyword evidence="5 12" id="KW-0533">Nickel</keyword>
<evidence type="ECO:0000256" key="4">
    <source>
        <dbReference type="ARBA" id="ARBA00022485"/>
    </source>
</evidence>
<comment type="subunit">
    <text evidence="3">Homodimer.</text>
</comment>
<dbReference type="PANTHER" id="PTHR30109">
    <property type="entry name" value="HYDROXYLAMINE REDUCTASE"/>
    <property type="match status" value="1"/>
</dbReference>
<feature type="binding site" evidence="12">
    <location>
        <position position="56"/>
    </location>
    <ligand>
        <name>[4Fe-4S] cluster</name>
        <dbReference type="ChEBI" id="CHEBI:49883"/>
        <label>2</label>
    </ligand>
</feature>
<comment type="similarity">
    <text evidence="2">Belongs to the Ni-containing carbon monoxide dehydrogenase family.</text>
</comment>
<feature type="binding site" evidence="12">
    <location>
        <position position="61"/>
    </location>
    <ligand>
        <name>[4Fe-4S] cluster</name>
        <dbReference type="ChEBI" id="CHEBI:49883"/>
        <label>2</label>
    </ligand>
</feature>
<dbReference type="FunFam" id="3.40.50.2030:FF:000005">
    <property type="entry name" value="Carbon monoxide dehydrogenase"/>
    <property type="match status" value="1"/>
</dbReference>
<evidence type="ECO:0000313" key="14">
    <source>
        <dbReference type="Proteomes" id="UP000078390"/>
    </source>
</evidence>
<dbReference type="Gene3D" id="3.40.50.2030">
    <property type="match status" value="2"/>
</dbReference>
<dbReference type="GO" id="GO:0050418">
    <property type="term" value="F:hydroxylamine reductase activity"/>
    <property type="evidence" value="ECO:0007669"/>
    <property type="project" value="TreeGrafter"/>
</dbReference>
<comment type="catalytic activity">
    <reaction evidence="10 11">
        <text>CO + 2 oxidized [2Fe-2S]-[ferredoxin] + H2O = 2 reduced [2Fe-2S]-[ferredoxin] + CO2 + 2 H(+)</text>
        <dbReference type="Rhea" id="RHEA:21040"/>
        <dbReference type="Rhea" id="RHEA-COMP:10000"/>
        <dbReference type="Rhea" id="RHEA-COMP:10001"/>
        <dbReference type="ChEBI" id="CHEBI:15377"/>
        <dbReference type="ChEBI" id="CHEBI:15378"/>
        <dbReference type="ChEBI" id="CHEBI:16526"/>
        <dbReference type="ChEBI" id="CHEBI:17245"/>
        <dbReference type="ChEBI" id="CHEBI:33737"/>
        <dbReference type="ChEBI" id="CHEBI:33738"/>
        <dbReference type="EC" id="1.2.7.4"/>
    </reaction>
</comment>
<evidence type="ECO:0000256" key="7">
    <source>
        <dbReference type="ARBA" id="ARBA00023002"/>
    </source>
</evidence>
<keyword evidence="14" id="KW-1185">Reference proteome</keyword>
<feature type="binding site" evidence="12">
    <location>
        <position position="72"/>
    </location>
    <ligand>
        <name>[4Fe-4S] cluster</name>
        <dbReference type="ChEBI" id="CHEBI:49883"/>
        <label>2</label>
    </ligand>
</feature>
<feature type="binding site" evidence="12">
    <location>
        <position position="312"/>
    </location>
    <ligand>
        <name>[Ni-4Fe-4S] cluster</name>
        <dbReference type="ChEBI" id="CHEBI:47739"/>
    </ligand>
</feature>
<dbReference type="PIRSF" id="PIRSF005023">
    <property type="entry name" value="CODH"/>
    <property type="match status" value="1"/>
</dbReference>
<dbReference type="GO" id="GO:0043885">
    <property type="term" value="F:anaerobic carbon-monoxide dehydrogenase activity"/>
    <property type="evidence" value="ECO:0007669"/>
    <property type="project" value="UniProtKB-UniRule"/>
</dbReference>
<name>A0A179D5J8_9BACT</name>
<evidence type="ECO:0000256" key="10">
    <source>
        <dbReference type="ARBA" id="ARBA00048733"/>
    </source>
</evidence>
<dbReference type="EC" id="1.2.7.4" evidence="11"/>
<evidence type="ECO:0000256" key="6">
    <source>
        <dbReference type="ARBA" id="ARBA00022723"/>
    </source>
</evidence>
<dbReference type="InterPro" id="IPR016099">
    <property type="entry name" value="Prismane-like_a/b-sand"/>
</dbReference>
<sequence>MKKVKEKKIEEMSIDPAVQEILQLASEKGYETVWDRLNSQSPHCKFGLNGLCCKNCIMGPCRITPKTTTGVCGAEADTIVARNIVRGIAAGVAAHSDHGRAVAILLKEVACQENKDYTIFDTEKLKAVATKLGVDTDRDIHEIAKDVAEIALKDFGKQDDKPLKFLASYAPKKRLERWLDLEKKLYSETDKKTGVIPRNIDREVADSMHRTTMGVDHDPLSLLIQGVRASLADGWGGSLIATELQDILFGTPRIRTIMANLGVISPDHINIVIHGHEPILSEKVVEIANTPDMQKLAQEYGAKGINVVGMCCTGNEILMRQGVPVAGNELHQELAILTGAVEAIVVDVQCIYPALGKLAKCFHTKFISTSDRAKFPGSLHIQFEEEHANEVAKKIVKTAIEAFPKRDKRKVHIPSFKSEAVVGFSNEQLLKILGGSLKPLVDAILAGDIKGIAGIVGCNNPKVKHDYYHVTLTKELIKRDILVIGTGCWAIAAAKAGLMRIETQELAGERLRKVCKALNIPPVIHMGSCVDCSRMLTLAGAIADYLEADISDLPLVGSAPEWTTEKAVSIGTYFVASGVPVHLWPAPPISGSPKVVSLLTQEIKNLLGGYFFVEEDPIKTVDIMEAIIQEKRKAL</sequence>
<feature type="binding site" evidence="12">
    <location>
        <position position="276"/>
    </location>
    <ligand>
        <name>[Ni-4Fe-4S] cluster</name>
        <dbReference type="ChEBI" id="CHEBI:47739"/>
    </ligand>
</feature>
<dbReference type="RefSeq" id="WP_068669139.1">
    <property type="nucleotide sequence ID" value="NZ_LWLG01000002.1"/>
</dbReference>
<evidence type="ECO:0000256" key="2">
    <source>
        <dbReference type="ARBA" id="ARBA00010689"/>
    </source>
</evidence>
<gene>
    <name evidence="13" type="ORF">TDIS_0595</name>
</gene>
<comment type="caution">
    <text evidence="13">The sequence shown here is derived from an EMBL/GenBank/DDBJ whole genome shotgun (WGS) entry which is preliminary data.</text>
</comment>
<dbReference type="GO" id="GO:0006091">
    <property type="term" value="P:generation of precursor metabolites and energy"/>
    <property type="evidence" value="ECO:0007669"/>
    <property type="project" value="InterPro"/>
</dbReference>